<accession>A0A2G9UV90</accession>
<dbReference type="EMBL" id="KZ345322">
    <property type="protein sequence ID" value="PIO74179.1"/>
    <property type="molecule type" value="Genomic_DNA"/>
</dbReference>
<dbReference type="SUPFAM" id="SSF50923">
    <property type="entry name" value="Hemopexin-like domain"/>
    <property type="match status" value="1"/>
</dbReference>
<organism evidence="1 2">
    <name type="scientific">Teladorsagia circumcincta</name>
    <name type="common">Brown stomach worm</name>
    <name type="synonym">Ostertagia circumcincta</name>
    <dbReference type="NCBI Taxonomy" id="45464"/>
    <lineage>
        <taxon>Eukaryota</taxon>
        <taxon>Metazoa</taxon>
        <taxon>Ecdysozoa</taxon>
        <taxon>Nematoda</taxon>
        <taxon>Chromadorea</taxon>
        <taxon>Rhabditida</taxon>
        <taxon>Rhabditina</taxon>
        <taxon>Rhabditomorpha</taxon>
        <taxon>Strongyloidea</taxon>
        <taxon>Trichostrongylidae</taxon>
        <taxon>Teladorsagia</taxon>
    </lineage>
</organism>
<dbReference type="Gene3D" id="2.110.10.10">
    <property type="entry name" value="Hemopexin-like domain"/>
    <property type="match status" value="1"/>
</dbReference>
<proteinExistence type="predicted"/>
<evidence type="ECO:0000313" key="2">
    <source>
        <dbReference type="Proteomes" id="UP000230423"/>
    </source>
</evidence>
<evidence type="ECO:0000313" key="1">
    <source>
        <dbReference type="EMBL" id="PIO74179.1"/>
    </source>
</evidence>
<dbReference type="AlphaFoldDB" id="A0A2G9UV90"/>
<protein>
    <submittedName>
        <fullName evidence="1">Uncharacterized protein</fullName>
    </submittedName>
</protein>
<dbReference type="InterPro" id="IPR036375">
    <property type="entry name" value="Hemopexin-like_dom_sf"/>
</dbReference>
<name>A0A2G9UV90_TELCI</name>
<keyword evidence="2" id="KW-1185">Reference proteome</keyword>
<gene>
    <name evidence="1" type="ORF">TELCIR_03814</name>
</gene>
<reference evidence="1 2" key="1">
    <citation type="submission" date="2015-09" db="EMBL/GenBank/DDBJ databases">
        <title>Draft genome of the parasitic nematode Teladorsagia circumcincta isolate WARC Sus (inbred).</title>
        <authorList>
            <person name="Mitreva M."/>
        </authorList>
    </citation>
    <scope>NUCLEOTIDE SEQUENCE [LARGE SCALE GENOMIC DNA]</scope>
    <source>
        <strain evidence="1 2">S</strain>
    </source>
</reference>
<dbReference type="Proteomes" id="UP000230423">
    <property type="component" value="Unassembled WGS sequence"/>
</dbReference>
<sequence>MIQDASPISQKFPDGPSSVNAAVYDKEKRLVVLIENRKVYGYRVVGKTSEGKFKLDSTYPKELPDNIPFTPIGAMRWHDRRQVLLSSERLRCFMKIIDKLQDDGRFAMYDEYWNKSLMTARTEDYFMDLPKDVRGVSKWENDEGKIYTHNLVYVYKVLENAVSGDGIPLSTFFHC</sequence>
<dbReference type="OrthoDB" id="5786323at2759"/>